<dbReference type="SUPFAM" id="SSF55073">
    <property type="entry name" value="Nucleotide cyclase"/>
    <property type="match status" value="1"/>
</dbReference>
<evidence type="ECO:0000259" key="2">
    <source>
        <dbReference type="PROSITE" id="PS50883"/>
    </source>
</evidence>
<keyword evidence="1" id="KW-0472">Membrane</keyword>
<comment type="caution">
    <text evidence="4">The sequence shown here is derived from an EMBL/GenBank/DDBJ whole genome shotgun (WGS) entry which is preliminary data.</text>
</comment>
<dbReference type="PANTHER" id="PTHR44757">
    <property type="entry name" value="DIGUANYLATE CYCLASE DGCP"/>
    <property type="match status" value="1"/>
</dbReference>
<evidence type="ECO:0000259" key="3">
    <source>
        <dbReference type="PROSITE" id="PS50887"/>
    </source>
</evidence>
<evidence type="ECO:0000313" key="4">
    <source>
        <dbReference type="EMBL" id="GHC67904.1"/>
    </source>
</evidence>
<dbReference type="PANTHER" id="PTHR44757:SF2">
    <property type="entry name" value="BIOFILM ARCHITECTURE MAINTENANCE PROTEIN MBAA"/>
    <property type="match status" value="1"/>
</dbReference>
<evidence type="ECO:0000313" key="5">
    <source>
        <dbReference type="Proteomes" id="UP000641137"/>
    </source>
</evidence>
<dbReference type="Pfam" id="PF00563">
    <property type="entry name" value="EAL"/>
    <property type="match status" value="1"/>
</dbReference>
<dbReference type="CDD" id="cd01948">
    <property type="entry name" value="EAL"/>
    <property type="match status" value="1"/>
</dbReference>
<keyword evidence="1" id="KW-1133">Transmembrane helix</keyword>
<dbReference type="PROSITE" id="PS50887">
    <property type="entry name" value="GGDEF"/>
    <property type="match status" value="1"/>
</dbReference>
<feature type="transmembrane region" description="Helical" evidence="1">
    <location>
        <begin position="224"/>
        <end position="245"/>
    </location>
</feature>
<dbReference type="SMART" id="SM00052">
    <property type="entry name" value="EAL"/>
    <property type="match status" value="1"/>
</dbReference>
<dbReference type="InterPro" id="IPR035919">
    <property type="entry name" value="EAL_sf"/>
</dbReference>
<organism evidence="4 5">
    <name type="scientific">Limoniibacter endophyticus</name>
    <dbReference type="NCBI Taxonomy" id="1565040"/>
    <lineage>
        <taxon>Bacteria</taxon>
        <taxon>Pseudomonadati</taxon>
        <taxon>Pseudomonadota</taxon>
        <taxon>Alphaproteobacteria</taxon>
        <taxon>Hyphomicrobiales</taxon>
        <taxon>Bartonellaceae</taxon>
        <taxon>Limoniibacter</taxon>
    </lineage>
</organism>
<keyword evidence="1" id="KW-0812">Transmembrane</keyword>
<dbReference type="GO" id="GO:0003824">
    <property type="term" value="F:catalytic activity"/>
    <property type="evidence" value="ECO:0007669"/>
    <property type="project" value="UniProtKB-ARBA"/>
</dbReference>
<accession>A0A8J3DQX7</accession>
<name>A0A8J3DQX7_9HYPH</name>
<proteinExistence type="predicted"/>
<dbReference type="EMBL" id="BMZO01000003">
    <property type="protein sequence ID" value="GHC67904.1"/>
    <property type="molecule type" value="Genomic_DNA"/>
</dbReference>
<sequence>MEASAFTHLQRVRLMPPINQWLSYKRAAPTDTALPQIVRVAFWLGLGVIAVVVTASYILLQQLIAEQHRDQSLHTLASSQKALSQRIVILAFNAQQGSVETLPAAINALHSATIDFEKNYDQILKLTGAESTIRHGENSLNTILFSDPIHLDHFTLNLAANAHRFVSYTQSALANDSRYLANSGLAALDDTIASQTLYGYAALQQMLATDFEQRIENMLTLNRFLYGGTIVMLILIGLLVFRPMMRVMERHTKELLQARSSMAYLASHDGLTGLHNRTFLKEQFSSMLANVQRRGTQLALVHLDLDHFKQINDQHGHAAGDHVLSEVARRIRTTTRGNDLCVRLGGDEFVLIFSEAEKLSNVSNMIGRVLAQISKPIVDRNQTILPGASAGVALFPLDAKGLDDLMASADLALYSAKKSSRGTFRFFSTDLRQAVDRQQQLEKELRGAIHERAFASYFQPQVNLKNGELCGVEALARWPDEQRGLMSPGDFLPTAEKAGLMPAIGQILTEKAIEQAASWYKAGIPFGRLAVNVSESEINCASFSDFILDTLARHGLPPHLLSIEIVESVILDDLQNGMINKLTDLRARGIHLELDDFGTGYASLTHIDPEGIDRIKIDRQFIRNIHESKRNCSVVKALVDLSSDLGIGLVAEGAETQAEMDMLMTLGCPAVQGYGIAQPMSADLFSAWLEGRSSRSKMTLTV</sequence>
<dbReference type="NCBIfam" id="TIGR00254">
    <property type="entry name" value="GGDEF"/>
    <property type="match status" value="1"/>
</dbReference>
<feature type="domain" description="EAL" evidence="2">
    <location>
        <begin position="438"/>
        <end position="693"/>
    </location>
</feature>
<feature type="transmembrane region" description="Helical" evidence="1">
    <location>
        <begin position="40"/>
        <end position="60"/>
    </location>
</feature>
<evidence type="ECO:0000256" key="1">
    <source>
        <dbReference type="SAM" id="Phobius"/>
    </source>
</evidence>
<dbReference type="InterPro" id="IPR029787">
    <property type="entry name" value="Nucleotide_cyclase"/>
</dbReference>
<dbReference type="Pfam" id="PF00990">
    <property type="entry name" value="GGDEF"/>
    <property type="match status" value="1"/>
</dbReference>
<gene>
    <name evidence="4" type="ORF">GCM10010136_12430</name>
</gene>
<dbReference type="Proteomes" id="UP000641137">
    <property type="component" value="Unassembled WGS sequence"/>
</dbReference>
<dbReference type="Gene3D" id="3.20.20.450">
    <property type="entry name" value="EAL domain"/>
    <property type="match status" value="1"/>
</dbReference>
<dbReference type="FunFam" id="3.30.70.270:FF:000001">
    <property type="entry name" value="Diguanylate cyclase domain protein"/>
    <property type="match status" value="1"/>
</dbReference>
<dbReference type="PROSITE" id="PS50883">
    <property type="entry name" value="EAL"/>
    <property type="match status" value="1"/>
</dbReference>
<keyword evidence="5" id="KW-1185">Reference proteome</keyword>
<dbReference type="AlphaFoldDB" id="A0A8J3DQX7"/>
<dbReference type="SMART" id="SM00267">
    <property type="entry name" value="GGDEF"/>
    <property type="match status" value="1"/>
</dbReference>
<reference evidence="4" key="1">
    <citation type="journal article" date="2014" name="Int. J. Syst. Evol. Microbiol.">
        <title>Complete genome sequence of Corynebacterium casei LMG S-19264T (=DSM 44701T), isolated from a smear-ripened cheese.</title>
        <authorList>
            <consortium name="US DOE Joint Genome Institute (JGI-PGF)"/>
            <person name="Walter F."/>
            <person name="Albersmeier A."/>
            <person name="Kalinowski J."/>
            <person name="Ruckert C."/>
        </authorList>
    </citation>
    <scope>NUCLEOTIDE SEQUENCE</scope>
    <source>
        <strain evidence="4">KCTC 42097</strain>
    </source>
</reference>
<protein>
    <submittedName>
        <fullName evidence="4">GGDEF-domain containing protein</fullName>
    </submittedName>
</protein>
<dbReference type="InterPro" id="IPR052155">
    <property type="entry name" value="Biofilm_reg_signaling"/>
</dbReference>
<dbReference type="CDD" id="cd01949">
    <property type="entry name" value="GGDEF"/>
    <property type="match status" value="1"/>
</dbReference>
<dbReference type="SUPFAM" id="SSF141868">
    <property type="entry name" value="EAL domain-like"/>
    <property type="match status" value="1"/>
</dbReference>
<dbReference type="Gene3D" id="3.30.70.270">
    <property type="match status" value="1"/>
</dbReference>
<feature type="domain" description="GGDEF" evidence="3">
    <location>
        <begin position="296"/>
        <end position="429"/>
    </location>
</feature>
<dbReference type="InterPro" id="IPR000160">
    <property type="entry name" value="GGDEF_dom"/>
</dbReference>
<dbReference type="InterPro" id="IPR001633">
    <property type="entry name" value="EAL_dom"/>
</dbReference>
<dbReference type="InterPro" id="IPR043128">
    <property type="entry name" value="Rev_trsase/Diguanyl_cyclase"/>
</dbReference>
<reference evidence="4" key="2">
    <citation type="submission" date="2020-09" db="EMBL/GenBank/DDBJ databases">
        <authorList>
            <person name="Sun Q."/>
            <person name="Kim S."/>
        </authorList>
    </citation>
    <scope>NUCLEOTIDE SEQUENCE</scope>
    <source>
        <strain evidence="4">KCTC 42097</strain>
    </source>
</reference>